<dbReference type="InterPro" id="IPR005314">
    <property type="entry name" value="Peptidase_C50"/>
</dbReference>
<dbReference type="GO" id="GO:0006508">
    <property type="term" value="P:proteolysis"/>
    <property type="evidence" value="ECO:0007669"/>
    <property type="project" value="InterPro"/>
</dbReference>
<evidence type="ECO:0000313" key="2">
    <source>
        <dbReference type="Proteomes" id="UP000054566"/>
    </source>
</evidence>
<dbReference type="GO" id="GO:0005737">
    <property type="term" value="C:cytoplasm"/>
    <property type="evidence" value="ECO:0007669"/>
    <property type="project" value="TreeGrafter"/>
</dbReference>
<dbReference type="PANTHER" id="PTHR12792">
    <property type="entry name" value="EXTRA SPINDLE POLES 1-RELATED"/>
    <property type="match status" value="1"/>
</dbReference>
<dbReference type="GO" id="GO:0005634">
    <property type="term" value="C:nucleus"/>
    <property type="evidence" value="ECO:0007669"/>
    <property type="project" value="InterPro"/>
</dbReference>
<name>A0A0L0CTY5_PLAFA</name>
<reference evidence="2" key="1">
    <citation type="submission" date="2015-07" db="EMBL/GenBank/DDBJ databases">
        <title>Annotation of Plasmodium falciparum RAJ116.</title>
        <authorList>
            <consortium name="The Broad Institute Genome Sequencing Platform"/>
            <person name="Volkman S.K."/>
            <person name="Neafsey D.E."/>
            <person name="Dash A.P."/>
            <person name="Chitnis C.E."/>
            <person name="Hartl D.L."/>
            <person name="Young S.K."/>
            <person name="Zeng Q."/>
            <person name="Koehrsen M."/>
            <person name="Alvarado L."/>
            <person name="Berlin A."/>
            <person name="Borenstein D."/>
            <person name="Chapman S.B."/>
            <person name="Chen Z."/>
            <person name="Engels R."/>
            <person name="Freedman E."/>
            <person name="Gellesch M."/>
            <person name="Goldberg J."/>
            <person name="Griggs A."/>
            <person name="Gujja S."/>
            <person name="Heilman E.R."/>
            <person name="Heiman D.I."/>
            <person name="Howarth C."/>
            <person name="Jen D."/>
            <person name="Larson L."/>
            <person name="Mehta T."/>
            <person name="Neiman D."/>
            <person name="Park D."/>
            <person name="Pearson M."/>
            <person name="Roberts A."/>
            <person name="Saif S."/>
            <person name="Shea T."/>
            <person name="Shenoy N."/>
            <person name="Sisk P."/>
            <person name="Stolte C."/>
            <person name="Sykes S."/>
            <person name="Walk T."/>
            <person name="White J."/>
            <person name="Yandava C."/>
            <person name="Haas B."/>
            <person name="Henn M.R."/>
            <person name="Nusbaum C."/>
            <person name="Birren B."/>
        </authorList>
    </citation>
    <scope>NUCLEOTIDE SEQUENCE [LARGE SCALE GENOMIC DNA]</scope>
    <source>
        <strain evidence="2">RAJ116</strain>
    </source>
</reference>
<gene>
    <name evidence="1" type="ORF">PFLG_00834</name>
</gene>
<dbReference type="PANTHER" id="PTHR12792:SF0">
    <property type="entry name" value="SEPARIN"/>
    <property type="match status" value="1"/>
</dbReference>
<accession>A0A0L0CTY5</accession>
<dbReference type="GO" id="GO:0051307">
    <property type="term" value="P:meiotic chromosome separation"/>
    <property type="evidence" value="ECO:0007669"/>
    <property type="project" value="TreeGrafter"/>
</dbReference>
<dbReference type="AlphaFoldDB" id="A0A0L0CTY5"/>
<reference evidence="2" key="2">
    <citation type="submission" date="2015-07" db="EMBL/GenBank/DDBJ databases">
        <title>The genome sequence of Plasmodium falciparum RAJ116.</title>
        <authorList>
            <consortium name="The Broad Institute Genome Sequencing Platform"/>
            <person name="Volkman S.K."/>
            <person name="Neafsey D.E."/>
            <person name="Dash A.P."/>
            <person name="Chitnis C.E."/>
            <person name="Hartl D.L."/>
            <person name="Young S.K."/>
            <person name="Kodira C.D."/>
            <person name="Zeng Q."/>
            <person name="Koehrsen M."/>
            <person name="Godfrey P."/>
            <person name="Alvarado L."/>
            <person name="Berlin A."/>
            <person name="Borenstein D."/>
            <person name="Chen Z."/>
            <person name="Engels R."/>
            <person name="Freedman E."/>
            <person name="Gellesch M."/>
            <person name="Goldberg J."/>
            <person name="Griggs A."/>
            <person name="Gujja S."/>
            <person name="Heiman D."/>
            <person name="Hepburn T."/>
            <person name="Howarth C."/>
            <person name="Jen D."/>
            <person name="Larson L."/>
            <person name="Lewis B."/>
            <person name="Mehta T."/>
            <person name="Park D."/>
            <person name="Pearson M."/>
            <person name="Roberts A."/>
            <person name="Saif S."/>
            <person name="Shea T."/>
            <person name="Shenoy N."/>
            <person name="Sisk P."/>
            <person name="Stolte C."/>
            <person name="Sykes S."/>
            <person name="Walk T."/>
            <person name="White J."/>
            <person name="Yandava C."/>
            <person name="Wirth D.F."/>
            <person name="Nusbaum C."/>
            <person name="Birren B."/>
        </authorList>
    </citation>
    <scope>NUCLEOTIDE SEQUENCE [LARGE SCALE GENOMIC DNA]</scope>
    <source>
        <strain evidence="2">RAJ116</strain>
    </source>
</reference>
<organism evidence="1 2">
    <name type="scientific">Plasmodium falciparum RAJ116</name>
    <dbReference type="NCBI Taxonomy" id="580058"/>
    <lineage>
        <taxon>Eukaryota</taxon>
        <taxon>Sar</taxon>
        <taxon>Alveolata</taxon>
        <taxon>Apicomplexa</taxon>
        <taxon>Aconoidasida</taxon>
        <taxon>Haemosporida</taxon>
        <taxon>Plasmodiidae</taxon>
        <taxon>Plasmodium</taxon>
        <taxon>Plasmodium (Laverania)</taxon>
    </lineage>
</organism>
<evidence type="ECO:0000313" key="1">
    <source>
        <dbReference type="EMBL" id="KNC35875.1"/>
    </source>
</evidence>
<protein>
    <submittedName>
        <fullName evidence="1">Uncharacterized protein</fullName>
    </submittedName>
</protein>
<dbReference type="GO" id="GO:0004197">
    <property type="term" value="F:cysteine-type endopeptidase activity"/>
    <property type="evidence" value="ECO:0007669"/>
    <property type="project" value="InterPro"/>
</dbReference>
<dbReference type="GO" id="GO:0072686">
    <property type="term" value="C:mitotic spindle"/>
    <property type="evidence" value="ECO:0007669"/>
    <property type="project" value="TreeGrafter"/>
</dbReference>
<dbReference type="Proteomes" id="UP000054566">
    <property type="component" value="Unassembled WGS sequence"/>
</dbReference>
<proteinExistence type="predicted"/>
<sequence>MMKNFCSFNISCNFFCLKFEQRSYDFDIEGLSNLSKNDSIDDIKLRNKLILMNTENLYCNGFLRTDFFSVTKFFNIYIKNIYKIFFKLNNFFSSYFFLKEFIIYISSILYLPEMVHIYIYLINIILTSGKERIEILTQEELFFENLNNEFNMFEKKKFDQINKYDVYNKDVKIYEQNDFTDINYDKTPLNTYITNKYIYEYKKVLNEFFVYLNYLISNKQNMNILTPKYRKEILYIYSLFILKKKQKQYYYYVMKNRKWKTTNMFIDNLQNINHLEGEDKNINGDNIKTTNVLHNTIHTKNISEDNNKKERSNIISPVVNYEFNDDNNNNIENDELYNSNMDDINKFGKKFLQCFNECNKIRKNENICFQFFVENLFLGHNMDTDIYNIYINDEVSVTTVLKNLIFDDISKIYLNEKMN</sequence>
<dbReference type="EMBL" id="GG663943">
    <property type="protein sequence ID" value="KNC35875.1"/>
    <property type="molecule type" value="Genomic_DNA"/>
</dbReference>